<dbReference type="GO" id="GO:0007076">
    <property type="term" value="P:mitotic chromosome condensation"/>
    <property type="evidence" value="ECO:0007669"/>
    <property type="project" value="TreeGrafter"/>
</dbReference>
<dbReference type="GO" id="GO:0000796">
    <property type="term" value="C:condensin complex"/>
    <property type="evidence" value="ECO:0007669"/>
    <property type="project" value="TreeGrafter"/>
</dbReference>
<accession>A0A0X3PSY6</accession>
<feature type="coiled-coil region" evidence="2">
    <location>
        <begin position="1664"/>
        <end position="1910"/>
    </location>
</feature>
<feature type="coiled-coil region" evidence="2">
    <location>
        <begin position="1440"/>
        <end position="1635"/>
    </location>
</feature>
<feature type="region of interest" description="Disordered" evidence="3">
    <location>
        <begin position="1375"/>
        <end position="1395"/>
    </location>
</feature>
<dbReference type="Pfam" id="PF15035">
    <property type="entry name" value="Rootletin"/>
    <property type="match status" value="1"/>
</dbReference>
<evidence type="ECO:0000256" key="2">
    <source>
        <dbReference type="SAM" id="Coils"/>
    </source>
</evidence>
<evidence type="ECO:0000259" key="4">
    <source>
        <dbReference type="Pfam" id="PF15035"/>
    </source>
</evidence>
<organism evidence="5">
    <name type="scientific">Schistocephalus solidus</name>
    <name type="common">Tapeworm</name>
    <dbReference type="NCBI Taxonomy" id="70667"/>
    <lineage>
        <taxon>Eukaryota</taxon>
        <taxon>Metazoa</taxon>
        <taxon>Spiralia</taxon>
        <taxon>Lophotrochozoa</taxon>
        <taxon>Platyhelminthes</taxon>
        <taxon>Cestoda</taxon>
        <taxon>Eucestoda</taxon>
        <taxon>Diphyllobothriidea</taxon>
        <taxon>Diphyllobothriidae</taxon>
        <taxon>Schistocephalus</taxon>
    </lineage>
</organism>
<feature type="non-terminal residue" evidence="5">
    <location>
        <position position="1975"/>
    </location>
</feature>
<dbReference type="InterPro" id="IPR055167">
    <property type="entry name" value="Rootletin-like_CC"/>
</dbReference>
<feature type="coiled-coil region" evidence="2">
    <location>
        <begin position="242"/>
        <end position="308"/>
    </location>
</feature>
<name>A0A0X3PSY6_SCHSO</name>
<dbReference type="GO" id="GO:0003682">
    <property type="term" value="F:chromatin binding"/>
    <property type="evidence" value="ECO:0007669"/>
    <property type="project" value="TreeGrafter"/>
</dbReference>
<dbReference type="EMBL" id="GEEE01012929">
    <property type="protein sequence ID" value="JAP50296.1"/>
    <property type="molecule type" value="Transcribed_RNA"/>
</dbReference>
<reference evidence="5" key="1">
    <citation type="submission" date="2016-01" db="EMBL/GenBank/DDBJ databases">
        <title>Reference transcriptome for the parasite Schistocephalus solidus: insights into the molecular evolution of parasitism.</title>
        <authorList>
            <person name="Hebert F.O."/>
            <person name="Grambauer S."/>
            <person name="Barber I."/>
            <person name="Landry C.R."/>
            <person name="Aubin-Horth N."/>
        </authorList>
    </citation>
    <scope>NUCLEOTIDE SEQUENCE</scope>
</reference>
<dbReference type="GO" id="GO:0000793">
    <property type="term" value="C:condensed chromosome"/>
    <property type="evidence" value="ECO:0007669"/>
    <property type="project" value="TreeGrafter"/>
</dbReference>
<feature type="coiled-coil region" evidence="2">
    <location>
        <begin position="44"/>
        <end position="162"/>
    </location>
</feature>
<dbReference type="PANTHER" id="PTHR43941:SF1">
    <property type="entry name" value="STRUCTURAL MAINTENANCE OF CHROMOSOMES PROTEIN 2"/>
    <property type="match status" value="1"/>
</dbReference>
<feature type="domain" description="Rootletin-like coiled-coil" evidence="4">
    <location>
        <begin position="55"/>
        <end position="228"/>
    </location>
</feature>
<feature type="coiled-coil region" evidence="2">
    <location>
        <begin position="456"/>
        <end position="1209"/>
    </location>
</feature>
<feature type="compositionally biased region" description="Low complexity" evidence="3">
    <location>
        <begin position="398"/>
        <end position="408"/>
    </location>
</feature>
<protein>
    <recommendedName>
        <fullName evidence="4">Rootletin-like coiled-coil domain-containing protein</fullName>
    </recommendedName>
</protein>
<dbReference type="Gene3D" id="1.10.287.1490">
    <property type="match status" value="1"/>
</dbReference>
<keyword evidence="1 2" id="KW-0175">Coiled coil</keyword>
<dbReference type="PANTHER" id="PTHR43941">
    <property type="entry name" value="STRUCTURAL MAINTENANCE OF CHROMOSOMES PROTEIN 2"/>
    <property type="match status" value="1"/>
</dbReference>
<evidence type="ECO:0000256" key="1">
    <source>
        <dbReference type="ARBA" id="ARBA00023054"/>
    </source>
</evidence>
<feature type="region of interest" description="Disordered" evidence="3">
    <location>
        <begin position="384"/>
        <end position="432"/>
    </location>
</feature>
<evidence type="ECO:0000256" key="3">
    <source>
        <dbReference type="SAM" id="MobiDB-lite"/>
    </source>
</evidence>
<dbReference type="GO" id="GO:0000785">
    <property type="term" value="C:chromatin"/>
    <property type="evidence" value="ECO:0007669"/>
    <property type="project" value="TreeGrafter"/>
</dbReference>
<sequence>MSEFEFAVSSQRQAGDDILDSSEEASRTMASHQQSILAENRELRKRLEEQQTIYRRKLAGFQDNQQRQTQLVDKLQEKVVQYKEKCQDLEFKLQLLDNEAKTRRTECESNIAELESMTMRLEEEQQRATTLSTVNGMLRDQMDQAQMQNKFLASENAKLHDELVEIQHSCDRRATQWQEDEAAMNELISKQHDRLIGLWKEVSSVRRQVSELKVGLQDHVNEAKSEIGQAMRSCSLAGEKLTNRLKAQIENLKHEVETEHANRMKSEQKLQELTAEMDAARLRFEDSASAHARQLKDLSRQTESLQAELSDRDKALTCLQQLRTGQTRCTTGLAVGSHEIRDPANRALVEEMQTLHLAIRDIAQMILNEDSIYADTNAPQVLDCPGAGECRRSRSRSPRYGSSPSPMRFSRAGAYGRTRSPPPPGGHSEGDVGSCYWGDSTLSTVYAALNRRSMQIAEASAKLQSAYSKLEEKDKQTADYELERQALQNDILRLREEYSQLNQEKEKHQREVDGLRKSLDAMMQKKQRLERAKASLAETANTLEADLNQAVAVKQELLDKKESLLSDLREARRDTERNARETERCKKCISSLEERLATCKEELAGANESLRLIRMEVESSRLEREELMKAAEKSARELMEAQTEIVKTRAELSDLSERFMDERNKTEELLTKRSELVSQLKALEAEVSGLLEDRHNLEKDRDGFRREVIRLQSEKNDLQGERTALKRALEMSEKTRQATETELSQLSKANLGLNEQINTLTGQKNSLSQEMNHQQRETDRLRDALARVTREHAEVVREKGDLQAQVVTSERSLRQQADYITAVGQDKSQIERDLQECRQELSAHRQRQEALDYELTEKERKLKLFTSDLTKLRADLQKQELQTTQTKEQLTLQLQEREAELRKALQTNREEAEREIADLRRSIIDARKEGERRLEEANHTHTAELDAQRQEFRAEREKLQVSVMGLQRERDELMLFMEGEKQKLITQADQERNLLIERISDLEKHAQEVGTALADAKLEAKVQQQREETTVKDLRKDLEETRKQFSEERNNLETAIDAARHDLAEMKAKREQSVQLVTDLTAKLKALEETKEEQRNEMSSLRDRISEVIDQRDNLRQEFMETKKSLVDCQRERDSALETQRTLQIKLKELQAENLEINRNLQGCRQRCSVLEEQKTTQAKELIDLRASLKDLEKARSELKRECYDMKRDLKSIGGERAKLSRSVLELQDKLGASEEHENRQRQELFTLKQRTGELESQRESLKKALATAEKRLTETQDLLATREREHQAAVRQTAAEHGRVADCRSQLETALEAANEEARSLRANLNSAEKRKSALEARLASCELEKREAEMRLNSIHSSLRRIIGFRQEAIIAGSRSRSPGHRSSSRGRSASPIRLVPAGESAPAAAVQASPFHAGVGTSADLDPEAVRLGLRDVALRLASAEHARDDANARVHSLEARLQEQAEQTEQWARRLHMVQQALCEVEEDKKGVDGRLASAQKALMLQEETLRKNERDRKLLAEKISQLERNFAGAESEKRQEQDMVTKLKQSEARQEEEKIQLRHALEDAENRINQLEVLRQSLEAEVQRCKCVTASKEAESAHIKEKNNALTKKRQDLEAKCSSLQLKIDQLSLAQSRTEEDSKGFKLKIDQLNMTILENNHALEEVNERLRKTQKALTACEKEKLLLQDRLETSQASLAESRRETDRLLGQIHTMEAELADIELRRAVLDGDAKQATNLLTKHQEAIQELNKLLTASQKEKQTMVEQVMTLQKALADADLEKQSLIRQSNKLEKDHQQLKRYLEKSEKEKQKVDAYLNRSTKDRNSTKAAIREMENENVELREQLQCAQAKLCELEKTYTQRMSQLTMQQRADSSNEVERLRQSLKQAERALEARERAHRQRVRGLEDQLALVRSQFNDDRRQRACTCADKSGICSCTRRSTGDLGIDVPERMEYRSAAVVGRIGCLSSQALED</sequence>
<gene>
    <name evidence="5" type="ORF">TR113711</name>
</gene>
<feature type="coiled-coil region" evidence="2">
    <location>
        <begin position="1252"/>
        <end position="1353"/>
    </location>
</feature>
<evidence type="ECO:0000313" key="5">
    <source>
        <dbReference type="EMBL" id="JAP50296.1"/>
    </source>
</evidence>
<proteinExistence type="predicted"/>